<dbReference type="VEuPathDB" id="FungiDB:CPSG_10032"/>
<keyword evidence="2" id="KW-1185">Reference proteome</keyword>
<gene>
    <name evidence="1" type="ORF">CPSG_10032</name>
</gene>
<organism evidence="2">
    <name type="scientific">Coccidioides posadasii (strain RMSCC 757 / Silveira)</name>
    <name type="common">Valley fever fungus</name>
    <dbReference type="NCBI Taxonomy" id="443226"/>
    <lineage>
        <taxon>Eukaryota</taxon>
        <taxon>Fungi</taxon>
        <taxon>Dikarya</taxon>
        <taxon>Ascomycota</taxon>
        <taxon>Pezizomycotina</taxon>
        <taxon>Eurotiomycetes</taxon>
        <taxon>Eurotiomycetidae</taxon>
        <taxon>Onygenales</taxon>
        <taxon>Onygenaceae</taxon>
        <taxon>Coccidioides</taxon>
    </lineage>
</organism>
<protein>
    <submittedName>
        <fullName evidence="1">Uncharacterized protein</fullName>
    </submittedName>
</protein>
<reference evidence="2" key="1">
    <citation type="journal article" date="2010" name="Genome Res.">
        <title>Population genomic sequencing of Coccidioides fungi reveals recent hybridization and transposon control.</title>
        <authorList>
            <person name="Neafsey D.E."/>
            <person name="Barker B.M."/>
            <person name="Sharpton T.J."/>
            <person name="Stajich J.E."/>
            <person name="Park D.J."/>
            <person name="Whiston E."/>
            <person name="Hung C.-Y."/>
            <person name="McMahan C."/>
            <person name="White J."/>
            <person name="Sykes S."/>
            <person name="Heiman D."/>
            <person name="Young S."/>
            <person name="Zeng Q."/>
            <person name="Abouelleil A."/>
            <person name="Aftuck L."/>
            <person name="Bessette D."/>
            <person name="Brown A."/>
            <person name="FitzGerald M."/>
            <person name="Lui A."/>
            <person name="Macdonald J.P."/>
            <person name="Priest M."/>
            <person name="Orbach M.J."/>
            <person name="Galgiani J.N."/>
            <person name="Kirkland T.N."/>
            <person name="Cole G.T."/>
            <person name="Birren B.W."/>
            <person name="Henn M.R."/>
            <person name="Taylor J.W."/>
            <person name="Rounsley S.D."/>
        </authorList>
    </citation>
    <scope>NUCLEOTIDE SEQUENCE [LARGE SCALE GENOMIC DNA]</scope>
    <source>
        <strain evidence="2">RMSCC 757 / Silveira</strain>
    </source>
</reference>
<dbReference type="HOGENOM" id="CLU_705980_0_0_1"/>
<dbReference type="AlphaFoldDB" id="E9DJL9"/>
<dbReference type="STRING" id="443226.E9DJL9"/>
<dbReference type="EMBL" id="GL636518">
    <property type="protein sequence ID" value="EFW13389.1"/>
    <property type="molecule type" value="Genomic_DNA"/>
</dbReference>
<evidence type="ECO:0000313" key="2">
    <source>
        <dbReference type="Proteomes" id="UP000002497"/>
    </source>
</evidence>
<reference evidence="2" key="2">
    <citation type="submission" date="2010-03" db="EMBL/GenBank/DDBJ databases">
        <title>The genome sequence of Coccidioides posadasii strain Silveira.</title>
        <authorList>
            <consortium name="The Broad Institute Genome Sequencing Center for Infectious Disease"/>
            <person name="Neafsey D."/>
            <person name="Orbach M."/>
            <person name="Henn M.R."/>
            <person name="Cole G.T."/>
            <person name="Galgiani J."/>
            <person name="Gardner M.J."/>
            <person name="Kirkland T.N."/>
            <person name="Taylor J.W."/>
            <person name="Young S.K."/>
            <person name="Zeng Q."/>
            <person name="Koehrsen M."/>
            <person name="Alvarado L."/>
            <person name="Berlin A."/>
            <person name="Borenstein D."/>
            <person name="Chapman S.B."/>
            <person name="Chen Z."/>
            <person name="Engels R."/>
            <person name="Freedman E."/>
            <person name="Gellesch M."/>
            <person name="Goldberg J."/>
            <person name="Griggs A."/>
            <person name="Gujja S."/>
            <person name="Heilman E."/>
            <person name="Heiman D."/>
            <person name="Howarth C."/>
            <person name="Jen D."/>
            <person name="Larson L."/>
            <person name="Mehta T."/>
            <person name="Neiman D."/>
            <person name="Park D."/>
            <person name="Pearson M."/>
            <person name="Richards J."/>
            <person name="Roberts A."/>
            <person name="Saif S."/>
            <person name="Shea T."/>
            <person name="Shenoy N."/>
            <person name="Sisk P."/>
            <person name="Stolte C."/>
            <person name="Sykes S."/>
            <person name="Walk T."/>
            <person name="White J."/>
            <person name="Yandava C."/>
            <person name="Haas B."/>
            <person name="Nusbaum C."/>
            <person name="Birren B."/>
        </authorList>
    </citation>
    <scope>NUCLEOTIDE SEQUENCE [LARGE SCALE GENOMIC DNA]</scope>
    <source>
        <strain evidence="2">RMSCC 757 / Silveira</strain>
    </source>
</reference>
<dbReference type="VEuPathDB" id="FungiDB:D8B26_003239"/>
<sequence>MLIRLRGLETGQSQPPFGFTSTLANPPSQSEAPKCHSERIAAMSAHQTLQGLDDEDESVFLLKTCTLNRKKLLNCLAYIHRNHHNIGSVKTDDSIYLWFCLANRPARAEDALDIYKFKHQPIVPLVTKMKTFDFNQYTQITEVNKFTTSNLQKEWETTGTLHTTYDAITTGRDVNMIQEFLTLTAEEPGDCTEILPEMYNHLENWWGLVKEQGLFTDGYIHCIKDTMYIKDNKRKFGIRWTNIICKSGNVQITSSLLPHGAHGPCKKVQHTMLPWYVAIQENHEHLEVNKAGAISDALVGQIRWDNPMVIEKLNILFGPDDKKAQDFINNWCLKTTRIALDAIVKTYQIEKKAFGNKSYWHCVHNNIDPASVWPSPPPKNLMEGEDHDDHY</sequence>
<dbReference type="Proteomes" id="UP000002497">
    <property type="component" value="Unassembled WGS sequence"/>
</dbReference>
<name>E9DJL9_COCPS</name>
<evidence type="ECO:0000313" key="1">
    <source>
        <dbReference type="EMBL" id="EFW13389.1"/>
    </source>
</evidence>
<proteinExistence type="predicted"/>
<accession>E9DJL9</accession>